<accession>A0AAV8VSQ1</accession>
<evidence type="ECO:0000256" key="1">
    <source>
        <dbReference type="SAM" id="MobiDB-lite"/>
    </source>
</evidence>
<evidence type="ECO:0000313" key="2">
    <source>
        <dbReference type="EMBL" id="KAJ8917052.1"/>
    </source>
</evidence>
<dbReference type="EMBL" id="JANEYG010000036">
    <property type="protein sequence ID" value="KAJ8917052.1"/>
    <property type="molecule type" value="Genomic_DNA"/>
</dbReference>
<proteinExistence type="predicted"/>
<protein>
    <submittedName>
        <fullName evidence="2">Uncharacterized protein</fullName>
    </submittedName>
</protein>
<name>A0AAV8VSQ1_9CUCU</name>
<gene>
    <name evidence="2" type="ORF">NQ315_012971</name>
</gene>
<dbReference type="Proteomes" id="UP001159042">
    <property type="component" value="Unassembled WGS sequence"/>
</dbReference>
<sequence>MMRNTFYKNQDIVKDLKNEIQSEQRKHNTTRPFPLNRPKFQNTSKPFDVTASERDSKNKTPTVVNHASPQKLCEKFQFCEFIDSLPDLEELESKLNAYYALEKESKRTKWGLETTEYRNVNGRGSHVLFKDKVSAEKQLSPFNWMHALSFNFLFPKYHHHQINWKEASIIQKEQNFGKRKLKESACIQLNGGVFPNNVFPVKSYSTTNKL</sequence>
<keyword evidence="3" id="KW-1185">Reference proteome</keyword>
<evidence type="ECO:0000313" key="3">
    <source>
        <dbReference type="Proteomes" id="UP001159042"/>
    </source>
</evidence>
<feature type="region of interest" description="Disordered" evidence="1">
    <location>
        <begin position="23"/>
        <end position="64"/>
    </location>
</feature>
<reference evidence="2 3" key="1">
    <citation type="journal article" date="2023" name="Insect Mol. Biol.">
        <title>Genome sequencing provides insights into the evolution of gene families encoding plant cell wall-degrading enzymes in longhorned beetles.</title>
        <authorList>
            <person name="Shin N.R."/>
            <person name="Okamura Y."/>
            <person name="Kirsch R."/>
            <person name="Pauchet Y."/>
        </authorList>
    </citation>
    <scope>NUCLEOTIDE SEQUENCE [LARGE SCALE GENOMIC DNA]</scope>
    <source>
        <strain evidence="2">EAD_L_NR</strain>
    </source>
</reference>
<comment type="caution">
    <text evidence="2">The sequence shown here is derived from an EMBL/GenBank/DDBJ whole genome shotgun (WGS) entry which is preliminary data.</text>
</comment>
<dbReference type="AlphaFoldDB" id="A0AAV8VSQ1"/>
<organism evidence="2 3">
    <name type="scientific">Exocentrus adspersus</name>
    <dbReference type="NCBI Taxonomy" id="1586481"/>
    <lineage>
        <taxon>Eukaryota</taxon>
        <taxon>Metazoa</taxon>
        <taxon>Ecdysozoa</taxon>
        <taxon>Arthropoda</taxon>
        <taxon>Hexapoda</taxon>
        <taxon>Insecta</taxon>
        <taxon>Pterygota</taxon>
        <taxon>Neoptera</taxon>
        <taxon>Endopterygota</taxon>
        <taxon>Coleoptera</taxon>
        <taxon>Polyphaga</taxon>
        <taxon>Cucujiformia</taxon>
        <taxon>Chrysomeloidea</taxon>
        <taxon>Cerambycidae</taxon>
        <taxon>Lamiinae</taxon>
        <taxon>Acanthocinini</taxon>
        <taxon>Exocentrus</taxon>
    </lineage>
</organism>